<dbReference type="Proteomes" id="UP000219494">
    <property type="component" value="Unassembled WGS sequence"/>
</dbReference>
<dbReference type="NCBIfam" id="TIGR01764">
    <property type="entry name" value="excise"/>
    <property type="match status" value="1"/>
</dbReference>
<gene>
    <name evidence="2" type="ORF">SAMN06297144_0330</name>
</gene>
<proteinExistence type="predicted"/>
<dbReference type="InterPro" id="IPR010093">
    <property type="entry name" value="SinI_DNA-bd"/>
</dbReference>
<evidence type="ECO:0000313" key="2">
    <source>
        <dbReference type="EMBL" id="SOB79016.1"/>
    </source>
</evidence>
<reference evidence="2 3" key="1">
    <citation type="submission" date="2017-07" db="EMBL/GenBank/DDBJ databases">
        <authorList>
            <person name="Sun Z.S."/>
            <person name="Albrecht U."/>
            <person name="Echele G."/>
            <person name="Lee C.C."/>
        </authorList>
    </citation>
    <scope>NUCLEOTIDE SEQUENCE [LARGE SCALE GENOMIC DNA]</scope>
    <source>
        <strain evidence="2 3">CGMCC 1.12672</strain>
    </source>
</reference>
<keyword evidence="3" id="KW-1185">Reference proteome</keyword>
<dbReference type="GO" id="GO:0003677">
    <property type="term" value="F:DNA binding"/>
    <property type="evidence" value="ECO:0007669"/>
    <property type="project" value="InterPro"/>
</dbReference>
<organism evidence="2 3">
    <name type="scientific">Sphingomonas guangdongensis</name>
    <dbReference type="NCBI Taxonomy" id="1141890"/>
    <lineage>
        <taxon>Bacteria</taxon>
        <taxon>Pseudomonadati</taxon>
        <taxon>Pseudomonadota</taxon>
        <taxon>Alphaproteobacteria</taxon>
        <taxon>Sphingomonadales</taxon>
        <taxon>Sphingomonadaceae</taxon>
        <taxon>Sphingomonas</taxon>
    </lineage>
</organism>
<dbReference type="AlphaFoldDB" id="A0A285QB03"/>
<dbReference type="Pfam" id="PF12728">
    <property type="entry name" value="HTH_17"/>
    <property type="match status" value="1"/>
</dbReference>
<dbReference type="EMBL" id="OBMI01000001">
    <property type="protein sequence ID" value="SOB79016.1"/>
    <property type="molecule type" value="Genomic_DNA"/>
</dbReference>
<evidence type="ECO:0000259" key="1">
    <source>
        <dbReference type="Pfam" id="PF12728"/>
    </source>
</evidence>
<sequence length="65" mass="7409">MEHRMLIDRTQIAEPWAVRVDDACRLTGLGRTTIYELMRSGRLRSVKVGRARLIDRASLRTLIGG</sequence>
<protein>
    <submittedName>
        <fullName evidence="2">DNA binding domain-containing protein, excisionase family</fullName>
    </submittedName>
</protein>
<feature type="domain" description="Helix-turn-helix" evidence="1">
    <location>
        <begin position="20"/>
        <end position="62"/>
    </location>
</feature>
<accession>A0A285QB03</accession>
<name>A0A285QB03_9SPHN</name>
<dbReference type="InterPro" id="IPR041657">
    <property type="entry name" value="HTH_17"/>
</dbReference>
<evidence type="ECO:0000313" key="3">
    <source>
        <dbReference type="Proteomes" id="UP000219494"/>
    </source>
</evidence>